<dbReference type="SUPFAM" id="SSF56112">
    <property type="entry name" value="Protein kinase-like (PK-like)"/>
    <property type="match status" value="1"/>
</dbReference>
<dbReference type="Proteomes" id="UP000321049">
    <property type="component" value="Unassembled WGS sequence"/>
</dbReference>
<keyword evidence="3" id="KW-1185">Reference proteome</keyword>
<feature type="domain" description="Aminoglycoside phosphotransferase" evidence="1">
    <location>
        <begin position="36"/>
        <end position="259"/>
    </location>
</feature>
<gene>
    <name evidence="2" type="ORF">CTE05_17820</name>
</gene>
<dbReference type="GO" id="GO:0016740">
    <property type="term" value="F:transferase activity"/>
    <property type="evidence" value="ECO:0007669"/>
    <property type="project" value="UniProtKB-KW"/>
</dbReference>
<dbReference type="AlphaFoldDB" id="A0A511JJZ8"/>
<dbReference type="Pfam" id="PF01636">
    <property type="entry name" value="APH"/>
    <property type="match status" value="1"/>
</dbReference>
<reference evidence="2 3" key="1">
    <citation type="submission" date="2019-07" db="EMBL/GenBank/DDBJ databases">
        <title>Whole genome shotgun sequence of Cellulomonas terrae NBRC 100819.</title>
        <authorList>
            <person name="Hosoyama A."/>
            <person name="Uohara A."/>
            <person name="Ohji S."/>
            <person name="Ichikawa N."/>
        </authorList>
    </citation>
    <scope>NUCLEOTIDE SEQUENCE [LARGE SCALE GENOMIC DNA]</scope>
    <source>
        <strain evidence="2 3">NBRC 100819</strain>
    </source>
</reference>
<name>A0A511JJZ8_9CELL</name>
<dbReference type="EMBL" id="BJWH01000007">
    <property type="protein sequence ID" value="GEL98235.1"/>
    <property type="molecule type" value="Genomic_DNA"/>
</dbReference>
<proteinExistence type="predicted"/>
<dbReference type="PANTHER" id="PTHR21310:SF42">
    <property type="entry name" value="BIFUNCTIONAL AAC_APH"/>
    <property type="match status" value="1"/>
</dbReference>
<keyword evidence="2" id="KW-0808">Transferase</keyword>
<dbReference type="InterPro" id="IPR002575">
    <property type="entry name" value="Aminoglycoside_PTrfase"/>
</dbReference>
<dbReference type="PANTHER" id="PTHR21310">
    <property type="entry name" value="AMINOGLYCOSIDE PHOSPHOTRANSFERASE-RELATED-RELATED"/>
    <property type="match status" value="1"/>
</dbReference>
<accession>A0A511JJZ8</accession>
<protein>
    <submittedName>
        <fullName evidence="2">Phosphotransferase</fullName>
    </submittedName>
</protein>
<dbReference type="RefSeq" id="WP_222595443.1">
    <property type="nucleotide sequence ID" value="NZ_BJWH01000007.1"/>
</dbReference>
<dbReference type="InterPro" id="IPR051678">
    <property type="entry name" value="AGP_Transferase"/>
</dbReference>
<organism evidence="2 3">
    <name type="scientific">Cellulomonas terrae</name>
    <dbReference type="NCBI Taxonomy" id="311234"/>
    <lineage>
        <taxon>Bacteria</taxon>
        <taxon>Bacillati</taxon>
        <taxon>Actinomycetota</taxon>
        <taxon>Actinomycetes</taxon>
        <taxon>Micrococcales</taxon>
        <taxon>Cellulomonadaceae</taxon>
        <taxon>Cellulomonas</taxon>
    </lineage>
</organism>
<dbReference type="Gene3D" id="3.90.1200.10">
    <property type="match status" value="1"/>
</dbReference>
<evidence type="ECO:0000313" key="2">
    <source>
        <dbReference type="EMBL" id="GEL98235.1"/>
    </source>
</evidence>
<evidence type="ECO:0000259" key="1">
    <source>
        <dbReference type="Pfam" id="PF01636"/>
    </source>
</evidence>
<dbReference type="Gene3D" id="3.30.200.20">
    <property type="entry name" value="Phosphorylase Kinase, domain 1"/>
    <property type="match status" value="1"/>
</dbReference>
<dbReference type="InterPro" id="IPR011009">
    <property type="entry name" value="Kinase-like_dom_sf"/>
</dbReference>
<sequence length="293" mass="32238">MTTRMHADELDLPVALVERLLEDQFPQWTDRPVRRLASSGTDNAMFRLGDDLVVRMPRIHWAGGTVDHEARWLPLVDGLLPVTIPRVLAVGTPGAGYPWSWSVLTWVPGDNPVLGRLRDPEGLARDLATLVRAIRALPLVDGPVKDGRLVDRDEQVRRDVVAVSDEIDAAAVTAAWEHALATAEWDGHRSWVHGDVAPGNLLLTDDRLTGLIDFAGIATGDPTLDLGVAWNLLPPPARAVFRDDLDVDESTWTRARARALAQALVQLPYYRDTNPVLAANARHVIREVTAEVS</sequence>
<comment type="caution">
    <text evidence="2">The sequence shown here is derived from an EMBL/GenBank/DDBJ whole genome shotgun (WGS) entry which is preliminary data.</text>
</comment>
<dbReference type="CDD" id="cd05155">
    <property type="entry name" value="APH_ChoK_like_1"/>
    <property type="match status" value="1"/>
</dbReference>
<evidence type="ECO:0000313" key="3">
    <source>
        <dbReference type="Proteomes" id="UP000321049"/>
    </source>
</evidence>